<dbReference type="InterPro" id="IPR025282">
    <property type="entry name" value="DUF4214"/>
</dbReference>
<reference evidence="2 3" key="1">
    <citation type="submission" date="2019-10" db="EMBL/GenBank/DDBJ databases">
        <title>Paraburkholderia sp. isolated from nodules of Mimosa pudica from Brazilian Atlantic Forest soils.</title>
        <authorList>
            <person name="Paulitsch F."/>
            <person name="Hungria M."/>
            <person name="Dall'Agnol R."/>
        </authorList>
    </citation>
    <scope>NUCLEOTIDE SEQUENCE [LARGE SCALE GENOMIC DNA]</scope>
    <source>
        <strain evidence="2 3">CNPSo 3157</strain>
    </source>
</reference>
<sequence>MAAAQYYEQIQQAYIAYYGRPADPAGQAYWATQMDKAGGNINVIINAFGNSAESTALYGGSSTAAQVNAVYHTLFGRDADVAGLNFYVNGIINGTFSLASVALNIYNGATGTDATELAAKLTYADAFTTQVSQTTAAQVAYAGNAAAVNARAAVAAVTDSASATAAAVNLSTTVANIGTGSVSQTVTLTTGVDNLVGAAGGNNVFIADNTATGASGNIIVTSAADAINGGSGGNNTLKLFAHSGDSVGLVGSGATEVLPQLTNVQNLWISGATEGATVLDVSGITGLQKVTIDSPVIATGVTNTVKVAGQSVTFSNVSTTGANTATEQVTSAADTAANVTLSKVAPGAAATGSITLDIAGTKTTTLNLTSTGGANKIALSDSGTALTTLNLAGDQKLTLTEGLSGLKTINASGDTGGVSVSVSTTVAPSFAFTGGSGNDTLTITTASLEALSAGSQLNGGVGTDTLVISDAGTLTAADYTALNATTGFEVLGVGGVAAASVDASKITGAFANHFAVSDTGGVTISNLSDASTVDLTAAGTDTFGAAVGASSLNLNLNTSATAKGVAFGIETVTGFSTVNLSSNGDASQVNSVTFVNSDNTKFVVSGSNDLTMSVGAATATGDKVDASAFTGALTLTDSGKGDVILTGSGTTTINETSTSNADTITLLAGHTKVDTIVLSAQYTATDVVNNFALGQDVIKGAAALSNGTELSAVKGVVASAAYNAAADFITAAKALTQGVGDASKVVEWYDAAHNNTYVAQFTGTTGNVHVVELVGVHATAIDGTAAAGHIVLG</sequence>
<proteinExistence type="predicted"/>
<accession>A0A7X1TFY4</accession>
<evidence type="ECO:0000313" key="2">
    <source>
        <dbReference type="EMBL" id="MPW17862.1"/>
    </source>
</evidence>
<evidence type="ECO:0000313" key="3">
    <source>
        <dbReference type="Proteomes" id="UP000484381"/>
    </source>
</evidence>
<organism evidence="2 3">
    <name type="scientific">Paraburkholderia franconis</name>
    <dbReference type="NCBI Taxonomy" id="2654983"/>
    <lineage>
        <taxon>Bacteria</taxon>
        <taxon>Pseudomonadati</taxon>
        <taxon>Pseudomonadota</taxon>
        <taxon>Betaproteobacteria</taxon>
        <taxon>Burkholderiales</taxon>
        <taxon>Burkholderiaceae</taxon>
        <taxon>Paraburkholderia</taxon>
    </lineage>
</organism>
<gene>
    <name evidence="2" type="ORF">GCT13_13180</name>
</gene>
<protein>
    <submittedName>
        <fullName evidence="2">DUF4214 domain-containing protein</fullName>
    </submittedName>
</protein>
<evidence type="ECO:0000259" key="1">
    <source>
        <dbReference type="Pfam" id="PF13946"/>
    </source>
</evidence>
<dbReference type="EMBL" id="WHNP01000010">
    <property type="protein sequence ID" value="MPW17862.1"/>
    <property type="molecule type" value="Genomic_DNA"/>
</dbReference>
<comment type="caution">
    <text evidence="2">The sequence shown here is derived from an EMBL/GenBank/DDBJ whole genome shotgun (WGS) entry which is preliminary data.</text>
</comment>
<feature type="domain" description="DUF4214" evidence="1">
    <location>
        <begin position="47"/>
        <end position="106"/>
    </location>
</feature>
<name>A0A7X1TFY4_9BURK</name>
<dbReference type="Proteomes" id="UP000484381">
    <property type="component" value="Unassembled WGS sequence"/>
</dbReference>
<keyword evidence="3" id="KW-1185">Reference proteome</keyword>
<dbReference type="Pfam" id="PF13946">
    <property type="entry name" value="DUF4214"/>
    <property type="match status" value="1"/>
</dbReference>
<dbReference type="RefSeq" id="WP_152758601.1">
    <property type="nucleotide sequence ID" value="NZ_WHNP01000010.1"/>
</dbReference>
<dbReference type="AlphaFoldDB" id="A0A7X1TFY4"/>